<reference evidence="1 2" key="1">
    <citation type="journal article" date="2013" name="Genome Biol. Evol.">
        <title>Genomes of Stigonematalean cyanobacteria (subsection V) and the evolution of oxygenic photosynthesis from prokaryotes to plastids.</title>
        <authorList>
            <person name="Dagan T."/>
            <person name="Roettger M."/>
            <person name="Stucken K."/>
            <person name="Landan G."/>
            <person name="Koch R."/>
            <person name="Major P."/>
            <person name="Gould S.B."/>
            <person name="Goremykin V.V."/>
            <person name="Rippka R."/>
            <person name="Tandeau de Marsac N."/>
            <person name="Gugger M."/>
            <person name="Lockhart P.J."/>
            <person name="Allen J.F."/>
            <person name="Brune I."/>
            <person name="Maus I."/>
            <person name="Puhler A."/>
            <person name="Martin W.F."/>
        </authorList>
    </citation>
    <scope>NUCLEOTIDE SEQUENCE [LARGE SCALE GENOMIC DNA]</scope>
    <source>
        <strain evidence="1 2">PCC 7110</strain>
    </source>
</reference>
<evidence type="ECO:0000313" key="1">
    <source>
        <dbReference type="EMBL" id="KYC36661.1"/>
    </source>
</evidence>
<dbReference type="EMBL" id="ANNX02000047">
    <property type="protein sequence ID" value="KYC36661.1"/>
    <property type="molecule type" value="Genomic_DNA"/>
</dbReference>
<dbReference type="OrthoDB" id="9804145at2"/>
<protein>
    <submittedName>
        <fullName evidence="1">Uncharacterized protein</fullName>
    </submittedName>
</protein>
<dbReference type="Proteomes" id="UP000076925">
    <property type="component" value="Unassembled WGS sequence"/>
</dbReference>
<comment type="caution">
    <text evidence="1">The sequence shown here is derived from an EMBL/GenBank/DDBJ whole genome shotgun (WGS) entry which is preliminary data.</text>
</comment>
<sequence>MILETKGHYTQKDVAKSVFLEQWIQAVNQHGGFGFWQRDISRNPSDVKMILDRAVFLSK</sequence>
<accession>A0A139WW41</accession>
<name>A0A139WW41_9CYAN</name>
<dbReference type="AlphaFoldDB" id="A0A139WW41"/>
<dbReference type="RefSeq" id="WP_017744683.1">
    <property type="nucleotide sequence ID" value="NZ_KQ976354.1"/>
</dbReference>
<organism evidence="1 2">
    <name type="scientific">Scytonema hofmannii PCC 7110</name>
    <dbReference type="NCBI Taxonomy" id="128403"/>
    <lineage>
        <taxon>Bacteria</taxon>
        <taxon>Bacillati</taxon>
        <taxon>Cyanobacteriota</taxon>
        <taxon>Cyanophyceae</taxon>
        <taxon>Nostocales</taxon>
        <taxon>Scytonemataceae</taxon>
        <taxon>Scytonema</taxon>
    </lineage>
</organism>
<evidence type="ECO:0000313" key="2">
    <source>
        <dbReference type="Proteomes" id="UP000076925"/>
    </source>
</evidence>
<keyword evidence="2" id="KW-1185">Reference proteome</keyword>
<gene>
    <name evidence="1" type="ORF">WA1_44050</name>
</gene>
<proteinExistence type="predicted"/>